<comment type="caution">
    <text evidence="1">The sequence shown here is derived from an EMBL/GenBank/DDBJ whole genome shotgun (WGS) entry which is preliminary data.</text>
</comment>
<protein>
    <submittedName>
        <fullName evidence="1">Uncharacterized protein</fullName>
    </submittedName>
</protein>
<dbReference type="EMBL" id="CM055728">
    <property type="protein sequence ID" value="KAJ8017146.1"/>
    <property type="molecule type" value="Genomic_DNA"/>
</dbReference>
<organism evidence="1 2">
    <name type="scientific">Dallia pectoralis</name>
    <name type="common">Alaska blackfish</name>
    <dbReference type="NCBI Taxonomy" id="75939"/>
    <lineage>
        <taxon>Eukaryota</taxon>
        <taxon>Metazoa</taxon>
        <taxon>Chordata</taxon>
        <taxon>Craniata</taxon>
        <taxon>Vertebrata</taxon>
        <taxon>Euteleostomi</taxon>
        <taxon>Actinopterygii</taxon>
        <taxon>Neopterygii</taxon>
        <taxon>Teleostei</taxon>
        <taxon>Protacanthopterygii</taxon>
        <taxon>Esociformes</taxon>
        <taxon>Umbridae</taxon>
        <taxon>Dallia</taxon>
    </lineage>
</organism>
<accession>A0ACC2HML2</accession>
<keyword evidence="2" id="KW-1185">Reference proteome</keyword>
<dbReference type="Proteomes" id="UP001157502">
    <property type="component" value="Chromosome 1"/>
</dbReference>
<proteinExistence type="predicted"/>
<name>A0ACC2HML2_DALPE</name>
<evidence type="ECO:0000313" key="2">
    <source>
        <dbReference type="Proteomes" id="UP001157502"/>
    </source>
</evidence>
<reference evidence="1" key="1">
    <citation type="submission" date="2021-05" db="EMBL/GenBank/DDBJ databases">
        <authorList>
            <person name="Pan Q."/>
            <person name="Jouanno E."/>
            <person name="Zahm M."/>
            <person name="Klopp C."/>
            <person name="Cabau C."/>
            <person name="Louis A."/>
            <person name="Berthelot C."/>
            <person name="Parey E."/>
            <person name="Roest Crollius H."/>
            <person name="Montfort J."/>
            <person name="Robinson-Rechavi M."/>
            <person name="Bouchez O."/>
            <person name="Lampietro C."/>
            <person name="Lopez Roques C."/>
            <person name="Donnadieu C."/>
            <person name="Postlethwait J."/>
            <person name="Bobe J."/>
            <person name="Dillon D."/>
            <person name="Chandos A."/>
            <person name="von Hippel F."/>
            <person name="Guiguen Y."/>
        </authorList>
    </citation>
    <scope>NUCLEOTIDE SEQUENCE</scope>
    <source>
        <strain evidence="1">YG-Jan2019</strain>
    </source>
</reference>
<sequence length="609" mass="68836">MKTLQMCLAVNCILLNIKSSSACGPAEYRIRDECCPMCAPGYRVYKHCTEFTSTSCSPCIGSTYIDHPSGRPACLSCTNCDPGFGLMVKQSCRPSSDTVFEPLEGFYCTEPDKDGCKAAQRHSSCKPGQYIRQKGTPSTDTVCSDCTGETYSDGSFTSCRPHTQCNMMKLQEIRPGTSWSDSELQEEPLVQEFGVCAWLRSRWGEATISGIRTKSLWTMRNLLLLVVYWYQLTGAQGTQTCQIQGSAAVCSGLSLHQALPDGIFNGLVTLEIMDLTFNSLTYLQPDIFPESLKIVDLSYNFLASPDPTAFSSLNWINLYKNRFHCDCQLKDFLTWLNGTNVTFADPGVPEFSCEYPSDLLGTTLLNYSRVIQCEEDDEGLNQELRLSLFISCSTLILLVTVGTIGFAHLRGYLFKVYKKVVGRVLEGPRKEPPAGGAQYDAYICFSNNDYTWVERAMLNRLDSQMATSNFLRCCFEARDFIPGEDHLCNIRDAIWGSRKTVCVVSKEFLKDGWCLEAFTLAHCRMLEELRDVLIMVIVGNVPHYRLMKHEAIRNFVHKREYLLWPEDSQDLEWFYDKLTYKIIKDKKIKKITKKDTDDLVLVNMPTVAT</sequence>
<evidence type="ECO:0000313" key="1">
    <source>
        <dbReference type="EMBL" id="KAJ8017146.1"/>
    </source>
</evidence>
<gene>
    <name evidence="1" type="ORF">DPEC_G00014730</name>
</gene>